<evidence type="ECO:0000256" key="1">
    <source>
        <dbReference type="SAM" id="SignalP"/>
    </source>
</evidence>
<evidence type="ECO:0000313" key="3">
    <source>
        <dbReference type="Proteomes" id="UP000034696"/>
    </source>
</evidence>
<feature type="signal peptide" evidence="1">
    <location>
        <begin position="1"/>
        <end position="26"/>
    </location>
</feature>
<comment type="caution">
    <text evidence="2">The sequence shown here is derived from an EMBL/GenBank/DDBJ whole genome shotgun (WGS) entry which is preliminary data.</text>
</comment>
<proteinExistence type="predicted"/>
<evidence type="ECO:0000313" key="2">
    <source>
        <dbReference type="EMBL" id="KKU03559.1"/>
    </source>
</evidence>
<organism evidence="2 3">
    <name type="scientific">Candidatus Giovannonibacteria bacterium GW2011_GWA2_45_21</name>
    <dbReference type="NCBI Taxonomy" id="1618649"/>
    <lineage>
        <taxon>Bacteria</taxon>
        <taxon>Candidatus Giovannoniibacteriota</taxon>
    </lineage>
</organism>
<dbReference type="EMBL" id="LCKT01000041">
    <property type="protein sequence ID" value="KKU03559.1"/>
    <property type="molecule type" value="Genomic_DNA"/>
</dbReference>
<reference evidence="2 3" key="1">
    <citation type="journal article" date="2015" name="Nature">
        <title>rRNA introns, odd ribosomes, and small enigmatic genomes across a large radiation of phyla.</title>
        <authorList>
            <person name="Brown C.T."/>
            <person name="Hug L.A."/>
            <person name="Thomas B.C."/>
            <person name="Sharon I."/>
            <person name="Castelle C.J."/>
            <person name="Singh A."/>
            <person name="Wilkins M.J."/>
            <person name="Williams K.H."/>
            <person name="Banfield J.F."/>
        </authorList>
    </citation>
    <scope>NUCLEOTIDE SEQUENCE [LARGE SCALE GENOMIC DNA]</scope>
</reference>
<feature type="chain" id="PRO_5002538422" evidence="1">
    <location>
        <begin position="27"/>
        <end position="96"/>
    </location>
</feature>
<name>A0A0G1M5J9_9BACT</name>
<accession>A0A0G1M5J9</accession>
<sequence length="96" mass="10813">MKRILTLALSLCFILITTYSVPTAGASETPENKKVLRKEQVNDITVARVSKPQSQEDDSHINNPDGYDLLMYALCKDARMAYMGKHENCVPIRRGE</sequence>
<protein>
    <submittedName>
        <fullName evidence="2">Uncharacterized protein</fullName>
    </submittedName>
</protein>
<dbReference type="AlphaFoldDB" id="A0A0G1M5J9"/>
<gene>
    <name evidence="2" type="ORF">UX06_C0041G0001</name>
</gene>
<keyword evidence="1" id="KW-0732">Signal</keyword>
<dbReference type="Proteomes" id="UP000034696">
    <property type="component" value="Unassembled WGS sequence"/>
</dbReference>